<dbReference type="InterPro" id="IPR016181">
    <property type="entry name" value="Acyl_CoA_acyltransferase"/>
</dbReference>
<sequence length="152" mass="18145">MIRKAVEEDLMEILEIEKELYDSPWSYESFLHELNNDVTKFFIYEEDIIKGYLIYWEIYNDSKMLNELEVVNIAVKKDCQSKGIGRRLLNYMIENSLKPFVCFLDVRIDNLPAIHLYKSLGFEVIGKRKNFYGLNKDAYTMRLNCEVEYDKV</sequence>
<proteinExistence type="inferred from homology"/>
<comment type="catalytic activity">
    <reaction evidence="1">
        <text>N-terminal L-alanyl-[ribosomal protein bS18] + acetyl-CoA = N-terminal N(alpha)-acetyl-L-alanyl-[ribosomal protein bS18] + CoA + H(+)</text>
        <dbReference type="Rhea" id="RHEA:43756"/>
        <dbReference type="Rhea" id="RHEA-COMP:10676"/>
        <dbReference type="Rhea" id="RHEA-COMP:10677"/>
        <dbReference type="ChEBI" id="CHEBI:15378"/>
        <dbReference type="ChEBI" id="CHEBI:57287"/>
        <dbReference type="ChEBI" id="CHEBI:57288"/>
        <dbReference type="ChEBI" id="CHEBI:64718"/>
        <dbReference type="ChEBI" id="CHEBI:83683"/>
        <dbReference type="EC" id="2.3.1.266"/>
    </reaction>
</comment>
<evidence type="ECO:0000313" key="3">
    <source>
        <dbReference type="EMBL" id="PMP71683.1"/>
    </source>
</evidence>
<dbReference type="PROSITE" id="PS51186">
    <property type="entry name" value="GNAT"/>
    <property type="match status" value="1"/>
</dbReference>
<dbReference type="NCBIfam" id="TIGR01575">
    <property type="entry name" value="rimI"/>
    <property type="match status" value="1"/>
</dbReference>
<dbReference type="AlphaFoldDB" id="A0A2J6WMR8"/>
<dbReference type="CDD" id="cd04301">
    <property type="entry name" value="NAT_SF"/>
    <property type="match status" value="1"/>
</dbReference>
<reference evidence="3 4" key="1">
    <citation type="submission" date="2018-01" db="EMBL/GenBank/DDBJ databases">
        <title>Metagenomic assembled genomes from two thermal pools in the Uzon Caldera, Kamchatka, Russia.</title>
        <authorList>
            <person name="Wilkins L."/>
            <person name="Ettinger C."/>
        </authorList>
    </citation>
    <scope>NUCLEOTIDE SEQUENCE [LARGE SCALE GENOMIC DNA]</scope>
    <source>
        <strain evidence="3">ZAV-05</strain>
    </source>
</reference>
<gene>
    <name evidence="3" type="primary">rimI</name>
    <name evidence="3" type="ORF">C0187_03375</name>
</gene>
<keyword evidence="3" id="KW-0808">Transferase</keyword>
<evidence type="ECO:0000256" key="1">
    <source>
        <dbReference type="RuleBase" id="RU363094"/>
    </source>
</evidence>
<dbReference type="PANTHER" id="PTHR47542">
    <property type="entry name" value="ACYL-COA N-ACYLTRANSFERASES (NAT) SUPERFAMILY PROTEIN"/>
    <property type="match status" value="1"/>
</dbReference>
<dbReference type="GO" id="GO:0005737">
    <property type="term" value="C:cytoplasm"/>
    <property type="evidence" value="ECO:0007669"/>
    <property type="project" value="UniProtKB-SubCell"/>
</dbReference>
<dbReference type="PANTHER" id="PTHR47542:SF2">
    <property type="entry name" value="ACYL-COA N-ACYLTRANSFERASES (NAT) SUPERFAMILY PROTEIN"/>
    <property type="match status" value="1"/>
</dbReference>
<evidence type="ECO:0000259" key="2">
    <source>
        <dbReference type="PROSITE" id="PS51186"/>
    </source>
</evidence>
<evidence type="ECO:0000313" key="4">
    <source>
        <dbReference type="Proteomes" id="UP000242881"/>
    </source>
</evidence>
<dbReference type="InterPro" id="IPR000182">
    <property type="entry name" value="GNAT_dom"/>
</dbReference>
<dbReference type="EMBL" id="PNIN01000037">
    <property type="protein sequence ID" value="PMP71683.1"/>
    <property type="molecule type" value="Genomic_DNA"/>
</dbReference>
<dbReference type="InterPro" id="IPR006464">
    <property type="entry name" value="AcTrfase_RimI/Ard1"/>
</dbReference>
<comment type="subcellular location">
    <subcellularLocation>
        <location evidence="1">Cytoplasm</location>
    </subcellularLocation>
</comment>
<comment type="caution">
    <text evidence="3">The sequence shown here is derived from an EMBL/GenBank/DDBJ whole genome shotgun (WGS) entry which is preliminary data.</text>
</comment>
<dbReference type="SUPFAM" id="SSF55729">
    <property type="entry name" value="Acyl-CoA N-acyltransferases (Nat)"/>
    <property type="match status" value="1"/>
</dbReference>
<dbReference type="EC" id="2.3.1.266" evidence="1"/>
<comment type="function">
    <text evidence="1">Acetylates the N-terminal alanine of ribosomal protein bS18.</text>
</comment>
<organism evidence="3 4">
    <name type="scientific">Calditerrivibrio nitroreducens</name>
    <dbReference type="NCBI Taxonomy" id="477976"/>
    <lineage>
        <taxon>Bacteria</taxon>
        <taxon>Pseudomonadati</taxon>
        <taxon>Deferribacterota</taxon>
        <taxon>Deferribacteres</taxon>
        <taxon>Deferribacterales</taxon>
        <taxon>Calditerrivibrionaceae</taxon>
    </lineage>
</organism>
<name>A0A2J6WMR8_9BACT</name>
<dbReference type="Gene3D" id="3.40.630.30">
    <property type="match status" value="1"/>
</dbReference>
<dbReference type="Pfam" id="PF00583">
    <property type="entry name" value="Acetyltransf_1"/>
    <property type="match status" value="1"/>
</dbReference>
<dbReference type="GO" id="GO:0008999">
    <property type="term" value="F:protein-N-terminal-alanine acetyltransferase activity"/>
    <property type="evidence" value="ECO:0007669"/>
    <property type="project" value="UniProtKB-EC"/>
</dbReference>
<protein>
    <recommendedName>
        <fullName evidence="1">[Ribosomal protein bS18]-alanine N-acetyltransferase</fullName>
        <ecNumber evidence="1">2.3.1.266</ecNumber>
    </recommendedName>
</protein>
<keyword evidence="1" id="KW-0963">Cytoplasm</keyword>
<feature type="domain" description="N-acetyltransferase" evidence="2">
    <location>
        <begin position="1"/>
        <end position="146"/>
    </location>
</feature>
<accession>A0A2J6WMR8</accession>
<comment type="similarity">
    <text evidence="1">Belongs to the acetyltransferase family. RimI subfamily.</text>
</comment>
<dbReference type="Proteomes" id="UP000242881">
    <property type="component" value="Unassembled WGS sequence"/>
</dbReference>